<proteinExistence type="inferred from homology"/>
<evidence type="ECO:0000256" key="2">
    <source>
        <dbReference type="ARBA" id="ARBA00022801"/>
    </source>
</evidence>
<dbReference type="Pfam" id="PF00795">
    <property type="entry name" value="CN_hydrolase"/>
    <property type="match status" value="1"/>
</dbReference>
<evidence type="ECO:0000313" key="8">
    <source>
        <dbReference type="Proteomes" id="UP001056426"/>
    </source>
</evidence>
<dbReference type="Gene3D" id="3.60.110.10">
    <property type="entry name" value="Carbon-nitrogen hydrolase"/>
    <property type="match status" value="1"/>
</dbReference>
<evidence type="ECO:0000313" key="7">
    <source>
        <dbReference type="EMBL" id="URW80688.1"/>
    </source>
</evidence>
<evidence type="ECO:0000256" key="3">
    <source>
        <dbReference type="ARBA" id="ARBA00039118"/>
    </source>
</evidence>
<reference evidence="7" key="1">
    <citation type="submission" date="2022-05" db="EMBL/GenBank/DDBJ databases">
        <authorList>
            <person name="Sun X."/>
        </authorList>
    </citation>
    <scope>NUCLEOTIDE SEQUENCE</scope>
    <source>
        <strain evidence="7">Ai-910</strain>
    </source>
</reference>
<keyword evidence="2" id="KW-0378">Hydrolase</keyword>
<accession>A0A9J6ZTP6</accession>
<evidence type="ECO:0000256" key="5">
    <source>
        <dbReference type="ARBA" id="ARBA00072139"/>
    </source>
</evidence>
<dbReference type="RefSeq" id="WP_250725058.1">
    <property type="nucleotide sequence ID" value="NZ_CP098400.1"/>
</dbReference>
<organism evidence="7 8">
    <name type="scientific">Xiashengella succiniciproducens</name>
    <dbReference type="NCBI Taxonomy" id="2949635"/>
    <lineage>
        <taxon>Bacteria</taxon>
        <taxon>Pseudomonadati</taxon>
        <taxon>Bacteroidota</taxon>
        <taxon>Bacteroidia</taxon>
        <taxon>Marinilabiliales</taxon>
        <taxon>Marinilabiliaceae</taxon>
        <taxon>Xiashengella</taxon>
    </lineage>
</organism>
<dbReference type="EMBL" id="CP098400">
    <property type="protein sequence ID" value="URW80688.1"/>
    <property type="molecule type" value="Genomic_DNA"/>
</dbReference>
<protein>
    <recommendedName>
        <fullName evidence="5">Omega-amidase YafV</fullName>
        <ecNumber evidence="3">3.5.1.3</ecNumber>
    </recommendedName>
</protein>
<comment type="similarity">
    <text evidence="1">Belongs to the carbon-nitrogen hydrolase superfamily. NIT1/NIT2 family.</text>
</comment>
<evidence type="ECO:0000256" key="4">
    <source>
        <dbReference type="ARBA" id="ARBA00052904"/>
    </source>
</evidence>
<dbReference type="InterPro" id="IPR052737">
    <property type="entry name" value="Omega-amidase_YafV"/>
</dbReference>
<keyword evidence="8" id="KW-1185">Reference proteome</keyword>
<sequence>MSEELNISLVQYDIAWEDPEANYERVEKLILERELRSDIIVLPEMFNTGFTMEPAKIVDEVVCSRALDKMKAWAEKTGAVIAGSIAFPESGRFYNRFVAIFPSGKMVHYDKRHLFRMGDEHKTYSPGFGQSIFELKGWRIAPFICYDLRFPVWNRNVNNSYDLALYSANWPENRKSVWFTLLNARAIENQCYVAGVNRIGMDPACTYPGGSILIDYKGNVLSEASSSDEGLLEQTFSLESLRRFREKFPAWMDADPFDIL</sequence>
<dbReference type="SUPFAM" id="SSF56317">
    <property type="entry name" value="Carbon-nitrogen hydrolase"/>
    <property type="match status" value="1"/>
</dbReference>
<comment type="catalytic activity">
    <reaction evidence="4">
        <text>a monoamide of a dicarboxylate + H2O = a dicarboxylate + NH4(+)</text>
        <dbReference type="Rhea" id="RHEA:11716"/>
        <dbReference type="ChEBI" id="CHEBI:15377"/>
        <dbReference type="ChEBI" id="CHEBI:28938"/>
        <dbReference type="ChEBI" id="CHEBI:28965"/>
        <dbReference type="ChEBI" id="CHEBI:77450"/>
        <dbReference type="EC" id="3.5.1.3"/>
    </reaction>
</comment>
<dbReference type="AlphaFoldDB" id="A0A9J6ZTP6"/>
<gene>
    <name evidence="7" type="ORF">M9189_04900</name>
</gene>
<dbReference type="PANTHER" id="PTHR47799">
    <property type="entry name" value="OMEGA-AMIDASE YAFV"/>
    <property type="match status" value="1"/>
</dbReference>
<evidence type="ECO:0000256" key="1">
    <source>
        <dbReference type="ARBA" id="ARBA00010613"/>
    </source>
</evidence>
<dbReference type="KEGG" id="alkq:M9189_04900"/>
<dbReference type="GO" id="GO:0106008">
    <property type="term" value="F:2-oxoglutaramate amidase activity"/>
    <property type="evidence" value="ECO:0007669"/>
    <property type="project" value="TreeGrafter"/>
</dbReference>
<dbReference type="Proteomes" id="UP001056426">
    <property type="component" value="Chromosome"/>
</dbReference>
<dbReference type="InterPro" id="IPR003010">
    <property type="entry name" value="C-N_Hydrolase"/>
</dbReference>
<dbReference type="PROSITE" id="PS50263">
    <property type="entry name" value="CN_HYDROLASE"/>
    <property type="match status" value="1"/>
</dbReference>
<dbReference type="NCBIfam" id="NF007757">
    <property type="entry name" value="PRK10438.1"/>
    <property type="match status" value="1"/>
</dbReference>
<name>A0A9J6ZTP6_9BACT</name>
<dbReference type="EC" id="3.5.1.3" evidence="3"/>
<feature type="domain" description="CN hydrolase" evidence="6">
    <location>
        <begin position="5"/>
        <end position="238"/>
    </location>
</feature>
<dbReference type="FunFam" id="3.60.110.10:FF:000004">
    <property type="entry name" value="Carbon-nitrogen hydrolase"/>
    <property type="match status" value="1"/>
</dbReference>
<dbReference type="GO" id="GO:0050152">
    <property type="term" value="F:omega-amidase activity"/>
    <property type="evidence" value="ECO:0007669"/>
    <property type="project" value="UniProtKB-EC"/>
</dbReference>
<dbReference type="PANTHER" id="PTHR47799:SF1">
    <property type="entry name" value="OMEGA-AMIDASE YAFV"/>
    <property type="match status" value="1"/>
</dbReference>
<reference evidence="7" key="2">
    <citation type="submission" date="2022-06" db="EMBL/GenBank/DDBJ databases">
        <title>Xiashengella guii gen. nov. sp. nov., a bacterium isolated form anaerobic digestion tank.</title>
        <authorList>
            <person name="Huang H."/>
        </authorList>
    </citation>
    <scope>NUCLEOTIDE SEQUENCE</scope>
    <source>
        <strain evidence="7">Ai-910</strain>
    </source>
</reference>
<evidence type="ECO:0000259" key="6">
    <source>
        <dbReference type="PROSITE" id="PS50263"/>
    </source>
</evidence>
<dbReference type="InterPro" id="IPR036526">
    <property type="entry name" value="C-N_Hydrolase_sf"/>
</dbReference>